<dbReference type="PANTHER" id="PTHR23026:SF123">
    <property type="entry name" value="NAD(P)H NITROREDUCTASE RV3131-RELATED"/>
    <property type="match status" value="1"/>
</dbReference>
<dbReference type="RefSeq" id="WP_397091355.1">
    <property type="nucleotide sequence ID" value="NZ_JBIRYO010000003.1"/>
</dbReference>
<dbReference type="Proteomes" id="UP001611415">
    <property type="component" value="Unassembled WGS sequence"/>
</dbReference>
<dbReference type="EMBL" id="JBIRYO010000003">
    <property type="protein sequence ID" value="MFI2472859.1"/>
    <property type="molecule type" value="Genomic_DNA"/>
</dbReference>
<evidence type="ECO:0000256" key="1">
    <source>
        <dbReference type="SAM" id="MobiDB-lite"/>
    </source>
</evidence>
<organism evidence="2 3">
    <name type="scientific">Nocardia xishanensis</name>
    <dbReference type="NCBI Taxonomy" id="238964"/>
    <lineage>
        <taxon>Bacteria</taxon>
        <taxon>Bacillati</taxon>
        <taxon>Actinomycetota</taxon>
        <taxon>Actinomycetes</taxon>
        <taxon>Mycobacteriales</taxon>
        <taxon>Nocardiaceae</taxon>
        <taxon>Nocardia</taxon>
    </lineage>
</organism>
<comment type="caution">
    <text evidence="2">The sequence shown here is derived from an EMBL/GenBank/DDBJ whole genome shotgun (WGS) entry which is preliminary data.</text>
</comment>
<reference evidence="2 3" key="1">
    <citation type="submission" date="2024-10" db="EMBL/GenBank/DDBJ databases">
        <title>The Natural Products Discovery Center: Release of the First 8490 Sequenced Strains for Exploring Actinobacteria Biosynthetic Diversity.</title>
        <authorList>
            <person name="Kalkreuter E."/>
            <person name="Kautsar S.A."/>
            <person name="Yang D."/>
            <person name="Bader C.D."/>
            <person name="Teijaro C.N."/>
            <person name="Fluegel L."/>
            <person name="Davis C.M."/>
            <person name="Simpson J.R."/>
            <person name="Lauterbach L."/>
            <person name="Steele A.D."/>
            <person name="Gui C."/>
            <person name="Meng S."/>
            <person name="Li G."/>
            <person name="Viehrig K."/>
            <person name="Ye F."/>
            <person name="Su P."/>
            <person name="Kiefer A.F."/>
            <person name="Nichols A."/>
            <person name="Cepeda A.J."/>
            <person name="Yan W."/>
            <person name="Fan B."/>
            <person name="Jiang Y."/>
            <person name="Adhikari A."/>
            <person name="Zheng C.-J."/>
            <person name="Schuster L."/>
            <person name="Cowan T.M."/>
            <person name="Smanski M.J."/>
            <person name="Chevrette M.G."/>
            <person name="De Carvalho L.P.S."/>
            <person name="Shen B."/>
        </authorList>
    </citation>
    <scope>NUCLEOTIDE SEQUENCE [LARGE SCALE GENOMIC DNA]</scope>
    <source>
        <strain evidence="2 3">NPDC019275</strain>
    </source>
</reference>
<sequence length="322" mass="34868">MDRGLPDDNTVKTALALAGRAPSVHNAQPWRWRIADRGVHVYVDPGREPPSLDPERRDLVISCGAALHHLSTAFSALGWAPVIRRLPDPDDPNHLAALTLVPHRATSRDVSLSAAIARRRTDRRPYTSLPIPPGYLGLFSERAAALGATVRPAMGHDRERLATAAHAAAERHAGDEAYRFEFATTPERHSGRDGVLRPNTPRTRTWEDDPAGSEPAAPAVGLDHAELLVFGTQADDRLSRLRAGEAISSVLLTAANIGLATCLLTEPLEIAEHRGEIRTSVLNGTAYPQAILRVGWPPTSVEPLPVTPRRPVEELLLSFDAG</sequence>
<gene>
    <name evidence="2" type="ORF">ACH49W_05720</name>
</gene>
<name>A0ABW7WVK5_9NOCA</name>
<accession>A0ABW7WVK5</accession>
<evidence type="ECO:0000313" key="2">
    <source>
        <dbReference type="EMBL" id="MFI2472859.1"/>
    </source>
</evidence>
<feature type="region of interest" description="Disordered" evidence="1">
    <location>
        <begin position="188"/>
        <end position="216"/>
    </location>
</feature>
<proteinExistence type="predicted"/>
<dbReference type="InterPro" id="IPR000415">
    <property type="entry name" value="Nitroreductase-like"/>
</dbReference>
<keyword evidence="3" id="KW-1185">Reference proteome</keyword>
<dbReference type="Gene3D" id="3.40.109.10">
    <property type="entry name" value="NADH Oxidase"/>
    <property type="match status" value="1"/>
</dbReference>
<dbReference type="InterPro" id="IPR050627">
    <property type="entry name" value="Nitroreductase/BluB"/>
</dbReference>
<dbReference type="SUPFAM" id="SSF55469">
    <property type="entry name" value="FMN-dependent nitroreductase-like"/>
    <property type="match status" value="2"/>
</dbReference>
<protein>
    <submittedName>
        <fullName evidence="2">Acg family FMN-binding oxidoreductase</fullName>
    </submittedName>
</protein>
<evidence type="ECO:0000313" key="3">
    <source>
        <dbReference type="Proteomes" id="UP001611415"/>
    </source>
</evidence>
<dbReference type="NCBIfam" id="NF047509">
    <property type="entry name" value="Rv3131_FMN_oxido"/>
    <property type="match status" value="1"/>
</dbReference>
<dbReference type="PANTHER" id="PTHR23026">
    <property type="entry name" value="NADPH NITROREDUCTASE"/>
    <property type="match status" value="1"/>
</dbReference>